<keyword evidence="2" id="KW-0808">Transferase</keyword>
<evidence type="ECO:0000256" key="3">
    <source>
        <dbReference type="ARBA" id="ARBA00022777"/>
    </source>
</evidence>
<organism evidence="5 6">
    <name type="scientific">Mycena albidolilacea</name>
    <dbReference type="NCBI Taxonomy" id="1033008"/>
    <lineage>
        <taxon>Eukaryota</taxon>
        <taxon>Fungi</taxon>
        <taxon>Dikarya</taxon>
        <taxon>Basidiomycota</taxon>
        <taxon>Agaricomycotina</taxon>
        <taxon>Agaricomycetes</taxon>
        <taxon>Agaricomycetidae</taxon>
        <taxon>Agaricales</taxon>
        <taxon>Marasmiineae</taxon>
        <taxon>Mycenaceae</taxon>
        <taxon>Mycena</taxon>
    </lineage>
</organism>
<name>A0AAD6ZXW8_9AGAR</name>
<keyword evidence="3" id="KW-0418">Kinase</keyword>
<dbReference type="GO" id="GO:0005524">
    <property type="term" value="F:ATP binding"/>
    <property type="evidence" value="ECO:0007669"/>
    <property type="project" value="InterPro"/>
</dbReference>
<comment type="caution">
    <text evidence="5">The sequence shown here is derived from an EMBL/GenBank/DDBJ whole genome shotgun (WGS) entry which is preliminary data.</text>
</comment>
<dbReference type="PROSITE" id="PS51158">
    <property type="entry name" value="ALPHA_KINASE"/>
    <property type="match status" value="1"/>
</dbReference>
<dbReference type="InterPro" id="IPR004166">
    <property type="entry name" value="a-kinase_dom"/>
</dbReference>
<evidence type="ECO:0000313" key="6">
    <source>
        <dbReference type="Proteomes" id="UP001218218"/>
    </source>
</evidence>
<dbReference type="GO" id="GO:0004674">
    <property type="term" value="F:protein serine/threonine kinase activity"/>
    <property type="evidence" value="ECO:0007669"/>
    <property type="project" value="UniProtKB-KW"/>
</dbReference>
<evidence type="ECO:0000256" key="1">
    <source>
        <dbReference type="ARBA" id="ARBA00022527"/>
    </source>
</evidence>
<evidence type="ECO:0000313" key="5">
    <source>
        <dbReference type="EMBL" id="KAJ7343798.1"/>
    </source>
</evidence>
<dbReference type="Pfam" id="PF02816">
    <property type="entry name" value="Alpha_kinase"/>
    <property type="match status" value="1"/>
</dbReference>
<dbReference type="AlphaFoldDB" id="A0AAD6ZXW8"/>
<proteinExistence type="predicted"/>
<dbReference type="InterPro" id="IPR011009">
    <property type="entry name" value="Kinase-like_dom_sf"/>
</dbReference>
<keyword evidence="1" id="KW-0723">Serine/threonine-protein kinase</keyword>
<dbReference type="EMBL" id="JARIHO010000022">
    <property type="protein sequence ID" value="KAJ7343798.1"/>
    <property type="molecule type" value="Genomic_DNA"/>
</dbReference>
<accession>A0AAD6ZXW8</accession>
<sequence>MWHQNKLGSTLNAFAHYVYLFSQEPTVLADLQTATAVNENDQGIEVLFYMMTHTINGSSGVGDRGKTGIKTFLKKHECGNQCAHLRLNCEGFMCNSEAVPDESDDY</sequence>
<dbReference type="Gene3D" id="3.20.200.10">
    <property type="entry name" value="MHCK/EF2 kinase"/>
    <property type="match status" value="1"/>
</dbReference>
<reference evidence="5" key="1">
    <citation type="submission" date="2023-03" db="EMBL/GenBank/DDBJ databases">
        <title>Massive genome expansion in bonnet fungi (Mycena s.s.) driven by repeated elements and novel gene families across ecological guilds.</title>
        <authorList>
            <consortium name="Lawrence Berkeley National Laboratory"/>
            <person name="Harder C.B."/>
            <person name="Miyauchi S."/>
            <person name="Viragh M."/>
            <person name="Kuo A."/>
            <person name="Thoen E."/>
            <person name="Andreopoulos B."/>
            <person name="Lu D."/>
            <person name="Skrede I."/>
            <person name="Drula E."/>
            <person name="Henrissat B."/>
            <person name="Morin E."/>
            <person name="Kohler A."/>
            <person name="Barry K."/>
            <person name="LaButti K."/>
            <person name="Morin E."/>
            <person name="Salamov A."/>
            <person name="Lipzen A."/>
            <person name="Mereny Z."/>
            <person name="Hegedus B."/>
            <person name="Baldrian P."/>
            <person name="Stursova M."/>
            <person name="Weitz H."/>
            <person name="Taylor A."/>
            <person name="Grigoriev I.V."/>
            <person name="Nagy L.G."/>
            <person name="Martin F."/>
            <person name="Kauserud H."/>
        </authorList>
    </citation>
    <scope>NUCLEOTIDE SEQUENCE</scope>
    <source>
        <strain evidence="5">CBHHK002</strain>
    </source>
</reference>
<evidence type="ECO:0000259" key="4">
    <source>
        <dbReference type="PROSITE" id="PS51158"/>
    </source>
</evidence>
<protein>
    <recommendedName>
        <fullName evidence="4">Alpha-type protein kinase domain-containing protein</fullName>
    </recommendedName>
</protein>
<dbReference type="Proteomes" id="UP001218218">
    <property type="component" value="Unassembled WGS sequence"/>
</dbReference>
<dbReference type="SUPFAM" id="SSF56112">
    <property type="entry name" value="Protein kinase-like (PK-like)"/>
    <property type="match status" value="1"/>
</dbReference>
<keyword evidence="6" id="KW-1185">Reference proteome</keyword>
<gene>
    <name evidence="5" type="ORF">DFH08DRAFT_810347</name>
</gene>
<feature type="domain" description="Alpha-type protein kinase" evidence="4">
    <location>
        <begin position="1"/>
        <end position="90"/>
    </location>
</feature>
<evidence type="ECO:0000256" key="2">
    <source>
        <dbReference type="ARBA" id="ARBA00022679"/>
    </source>
</evidence>